<evidence type="ECO:0000313" key="3">
    <source>
        <dbReference type="Proteomes" id="UP000198403"/>
    </source>
</evidence>
<proteinExistence type="predicted"/>
<sequence>MTLDPTVIAGRWADELPREFARQLALALRIGPPALLLLRSEAALPSSAAAVRTALELAEQGEGPYAAGVLAGRLDALDERPRITAVWTGPESDSESGRLTLAVVADLIDEAQAEILLVSYATLPGENVRRALDAAANRGVAITLLLERNLDNPNFTGHGDPFPHLRARRLAWPAEARPARASMHGKVLIVDRRTALVGSANLTGHALERNLECGLLVRGGDVPGRIADHLLGVRGVVET</sequence>
<dbReference type="InterPro" id="IPR047955">
    <property type="entry name" value="DrmC-like"/>
</dbReference>
<feature type="domain" description="PLD phosphodiesterase" evidence="1">
    <location>
        <begin position="179"/>
        <end position="206"/>
    </location>
</feature>
<evidence type="ECO:0000313" key="2">
    <source>
        <dbReference type="EMBL" id="SNR85833.1"/>
    </source>
</evidence>
<name>A0A238ZT31_9ACTN</name>
<dbReference type="GO" id="GO:0030572">
    <property type="term" value="F:phosphatidyltransferase activity"/>
    <property type="evidence" value="ECO:0007669"/>
    <property type="project" value="UniProtKB-ARBA"/>
</dbReference>
<dbReference type="EMBL" id="FZNO01000032">
    <property type="protein sequence ID" value="SNR85833.1"/>
    <property type="molecule type" value="Genomic_DNA"/>
</dbReference>
<organism evidence="2 3">
    <name type="scientific">Blastococcus mobilis</name>
    <dbReference type="NCBI Taxonomy" id="1938746"/>
    <lineage>
        <taxon>Bacteria</taxon>
        <taxon>Bacillati</taxon>
        <taxon>Actinomycetota</taxon>
        <taxon>Actinomycetes</taxon>
        <taxon>Geodermatophilales</taxon>
        <taxon>Geodermatophilaceae</taxon>
        <taxon>Blastococcus</taxon>
    </lineage>
</organism>
<dbReference type="PANTHER" id="PTHR21248">
    <property type="entry name" value="CARDIOLIPIN SYNTHASE"/>
    <property type="match status" value="1"/>
</dbReference>
<dbReference type="SMART" id="SM00155">
    <property type="entry name" value="PLDc"/>
    <property type="match status" value="1"/>
</dbReference>
<dbReference type="InterPro" id="IPR025202">
    <property type="entry name" value="PLD-like_dom"/>
</dbReference>
<dbReference type="Proteomes" id="UP000198403">
    <property type="component" value="Unassembled WGS sequence"/>
</dbReference>
<dbReference type="AlphaFoldDB" id="A0A238ZT31"/>
<dbReference type="PROSITE" id="PS50035">
    <property type="entry name" value="PLD"/>
    <property type="match status" value="1"/>
</dbReference>
<dbReference type="SUPFAM" id="SSF56024">
    <property type="entry name" value="Phospholipase D/nuclease"/>
    <property type="match status" value="1"/>
</dbReference>
<reference evidence="2 3" key="1">
    <citation type="submission" date="2017-06" db="EMBL/GenBank/DDBJ databases">
        <authorList>
            <person name="Kim H.J."/>
            <person name="Triplett B.A."/>
        </authorList>
    </citation>
    <scope>NUCLEOTIDE SEQUENCE [LARGE SCALE GENOMIC DNA]</scope>
    <source>
        <strain evidence="2 3">DSM 44272</strain>
    </source>
</reference>
<dbReference type="Pfam" id="PF13091">
    <property type="entry name" value="PLDc_2"/>
    <property type="match status" value="1"/>
</dbReference>
<keyword evidence="3" id="KW-1185">Reference proteome</keyword>
<dbReference type="PANTHER" id="PTHR21248:SF22">
    <property type="entry name" value="PHOSPHOLIPASE D"/>
    <property type="match status" value="1"/>
</dbReference>
<protein>
    <submittedName>
        <fullName evidence="2">PLD-like domain-containing protein</fullName>
    </submittedName>
</protein>
<dbReference type="Gene3D" id="3.30.870.10">
    <property type="entry name" value="Endonuclease Chain A"/>
    <property type="match status" value="1"/>
</dbReference>
<dbReference type="RefSeq" id="WP_141137592.1">
    <property type="nucleotide sequence ID" value="NZ_FZNO01000032.1"/>
</dbReference>
<dbReference type="NCBIfam" id="NF038319">
    <property type="entry name" value="DISARM_DrmC_I"/>
    <property type="match status" value="1"/>
</dbReference>
<evidence type="ECO:0000259" key="1">
    <source>
        <dbReference type="PROSITE" id="PS50035"/>
    </source>
</evidence>
<dbReference type="InterPro" id="IPR001736">
    <property type="entry name" value="PLipase_D/transphosphatidylase"/>
</dbReference>
<dbReference type="OrthoDB" id="3378609at2"/>
<dbReference type="GO" id="GO:0032049">
    <property type="term" value="P:cardiolipin biosynthetic process"/>
    <property type="evidence" value="ECO:0007669"/>
    <property type="project" value="UniProtKB-ARBA"/>
</dbReference>
<accession>A0A238ZT31</accession>
<gene>
    <name evidence="2" type="ORF">SAMN06272737_13210</name>
</gene>